<feature type="compositionally biased region" description="Basic and acidic residues" evidence="1">
    <location>
        <begin position="472"/>
        <end position="482"/>
    </location>
</feature>
<feature type="region of interest" description="Disordered" evidence="1">
    <location>
        <begin position="1047"/>
        <end position="1068"/>
    </location>
</feature>
<organism evidence="2 3">
    <name type="scientific">Aspergillus wentii DTO 134E9</name>
    <dbReference type="NCBI Taxonomy" id="1073089"/>
    <lineage>
        <taxon>Eukaryota</taxon>
        <taxon>Fungi</taxon>
        <taxon>Dikarya</taxon>
        <taxon>Ascomycota</taxon>
        <taxon>Pezizomycotina</taxon>
        <taxon>Eurotiomycetes</taxon>
        <taxon>Eurotiomycetidae</taxon>
        <taxon>Eurotiales</taxon>
        <taxon>Aspergillaceae</taxon>
        <taxon>Aspergillus</taxon>
        <taxon>Aspergillus subgen. Cremei</taxon>
    </lineage>
</organism>
<feature type="region of interest" description="Disordered" evidence="1">
    <location>
        <begin position="1"/>
        <end position="95"/>
    </location>
</feature>
<sequence>MKGKDKPVKSKKSAPNLKNRTLSGPPLSNPRLPRLPEIKSKPSAPNLKNKGSVPNVKKRSTSTSVPEDEKPPRLLHPFGPPQDHRAKSNQVQDGPRFMSVSNTEEIKPVEYRRPLKRYGKKIPTIMGITPTRVRRRKVDVKESRPKRILKALKHPGFKTKWKGAVDHFMKMKMVKQMNGCLRAMRVEEEKKALEVEYKPLYRLKEVRRASVLYDNLPKPRRRPLSIMGMESVSMDDRRRLSALSMYSERLADSDGSESTFSPGASSGQGAEPVNFDEDCSLRASIVPFQEWAALIRDANPFSDEVAQEPTHTDPPSFFPPDNHLQNLQTQPFTDENPQDLPSPTSSEVTITPWNVNLTPKMSQFPDSPALDPFMDPENVEDQEASASVSSQKETVKNAAGDQNSSLPSTPANASAEKEDAHNDCLSQTETEAEQTPSAIKIPKRSRDSSGGSRIPRVPAQKQSHGGFATSQKEARVASEHRSSIPVAVRRHSAEQLATPQNTPSERFAGGMRVIEKPLGPRPRPVETNNPAVPESIQEPAKEPASSSSSSVSSWDLDDHEEDLQRPSTVFTGEYRTRLFHRSGQTGYGPTLRVAASAENIIMGAEDSRVKTAMVTQRSPSSSVRYVVGKALPKSLTQPSGLASHPVGESSNSKEDESSPDHPPVTRNFCRPQVSIEHMPKRDFSGRELSIPRKPLSTRPSPANLFSGSSENPESKSTPPPIPKAWMNIGADSNGNSSSEVKAVDPATPMRDISQDEDHSSGSGVLVQSAPGTAESTASLKPHPPRSSSLQAISDFSMHSESDCVPTGPDEAQLKDASYLRRNVTFDDIVEENPDKEQAVQNLHVVRLPDSKSTRMLDSFRNIFSKTKSGAEKGRGKKDESVEPASAASKDQTASSTKRARTPNEKIDSAKIGPKTKTKYSKLSDGVGWNKNSPNPKSSDDLSPVLVPTPASSLSSIPAPLSARILPEDRTPSFARPTQATRTKAAVTISSKSSVQGGQDTRSRRAHLVAASNGSPQRAGRPQKRVISAPIPIQKNANQTSSGVIEKPGALIGQKNGTQDDGKPSDSEEKNVINIRRCIESLCNKARDEVTPAKREKYLRLALSLQQQMSNYNSVDKEATEAEALLNKKKADKAIAENALFEYFSQVQMQIDEE</sequence>
<dbReference type="GeneID" id="63746672"/>
<feature type="compositionally biased region" description="Polar residues" evidence="1">
    <location>
        <begin position="495"/>
        <end position="504"/>
    </location>
</feature>
<feature type="compositionally biased region" description="Polar residues" evidence="1">
    <location>
        <begin position="424"/>
        <end position="437"/>
    </location>
</feature>
<feature type="compositionally biased region" description="Polar residues" evidence="1">
    <location>
        <begin position="975"/>
        <end position="999"/>
    </location>
</feature>
<dbReference type="VEuPathDB" id="FungiDB:ASPWEDRAFT_171697"/>
<feature type="compositionally biased region" description="Polar residues" evidence="1">
    <location>
        <begin position="256"/>
        <end position="268"/>
    </location>
</feature>
<feature type="compositionally biased region" description="Polar residues" evidence="1">
    <location>
        <begin position="460"/>
        <end position="471"/>
    </location>
</feature>
<feature type="compositionally biased region" description="Basic and acidic residues" evidence="1">
    <location>
        <begin position="868"/>
        <end position="880"/>
    </location>
</feature>
<feature type="compositionally biased region" description="Polar residues" evidence="1">
    <location>
        <begin position="400"/>
        <end position="412"/>
    </location>
</feature>
<proteinExistence type="predicted"/>
<protein>
    <submittedName>
        <fullName evidence="2">Uncharacterized protein</fullName>
    </submittedName>
</protein>
<feature type="region of interest" description="Disordered" evidence="1">
    <location>
        <begin position="829"/>
        <end position="1003"/>
    </location>
</feature>
<dbReference type="Proteomes" id="UP000184383">
    <property type="component" value="Unassembled WGS sequence"/>
</dbReference>
<feature type="compositionally biased region" description="Basic and acidic residues" evidence="1">
    <location>
        <begin position="1057"/>
        <end position="1068"/>
    </location>
</feature>
<dbReference type="AlphaFoldDB" id="A0A1L9RIY4"/>
<reference evidence="3" key="1">
    <citation type="journal article" date="2017" name="Genome Biol.">
        <title>Comparative genomics reveals high biological diversity and specific adaptations in the industrially and medically important fungal genus Aspergillus.</title>
        <authorList>
            <person name="de Vries R.P."/>
            <person name="Riley R."/>
            <person name="Wiebenga A."/>
            <person name="Aguilar-Osorio G."/>
            <person name="Amillis S."/>
            <person name="Uchima C.A."/>
            <person name="Anderluh G."/>
            <person name="Asadollahi M."/>
            <person name="Askin M."/>
            <person name="Barry K."/>
            <person name="Battaglia E."/>
            <person name="Bayram O."/>
            <person name="Benocci T."/>
            <person name="Braus-Stromeyer S.A."/>
            <person name="Caldana C."/>
            <person name="Canovas D."/>
            <person name="Cerqueira G.C."/>
            <person name="Chen F."/>
            <person name="Chen W."/>
            <person name="Choi C."/>
            <person name="Clum A."/>
            <person name="Dos Santos R.A."/>
            <person name="Damasio A.R."/>
            <person name="Diallinas G."/>
            <person name="Emri T."/>
            <person name="Fekete E."/>
            <person name="Flipphi M."/>
            <person name="Freyberg S."/>
            <person name="Gallo A."/>
            <person name="Gournas C."/>
            <person name="Habgood R."/>
            <person name="Hainaut M."/>
            <person name="Harispe M.L."/>
            <person name="Henrissat B."/>
            <person name="Hilden K.S."/>
            <person name="Hope R."/>
            <person name="Hossain A."/>
            <person name="Karabika E."/>
            <person name="Karaffa L."/>
            <person name="Karanyi Z."/>
            <person name="Krasevec N."/>
            <person name="Kuo A."/>
            <person name="Kusch H."/>
            <person name="LaButti K."/>
            <person name="Lagendijk E.L."/>
            <person name="Lapidus A."/>
            <person name="Levasseur A."/>
            <person name="Lindquist E."/>
            <person name="Lipzen A."/>
            <person name="Logrieco A.F."/>
            <person name="MacCabe A."/>
            <person name="Maekelae M.R."/>
            <person name="Malavazi I."/>
            <person name="Melin P."/>
            <person name="Meyer V."/>
            <person name="Mielnichuk N."/>
            <person name="Miskei M."/>
            <person name="Molnar A.P."/>
            <person name="Mule G."/>
            <person name="Ngan C.Y."/>
            <person name="Orejas M."/>
            <person name="Orosz E."/>
            <person name="Ouedraogo J.P."/>
            <person name="Overkamp K.M."/>
            <person name="Park H.-S."/>
            <person name="Perrone G."/>
            <person name="Piumi F."/>
            <person name="Punt P.J."/>
            <person name="Ram A.F."/>
            <person name="Ramon A."/>
            <person name="Rauscher S."/>
            <person name="Record E."/>
            <person name="Riano-Pachon D.M."/>
            <person name="Robert V."/>
            <person name="Roehrig J."/>
            <person name="Ruller R."/>
            <person name="Salamov A."/>
            <person name="Salih N.S."/>
            <person name="Samson R.A."/>
            <person name="Sandor E."/>
            <person name="Sanguinetti M."/>
            <person name="Schuetze T."/>
            <person name="Sepcic K."/>
            <person name="Shelest E."/>
            <person name="Sherlock G."/>
            <person name="Sophianopoulou V."/>
            <person name="Squina F.M."/>
            <person name="Sun H."/>
            <person name="Susca A."/>
            <person name="Todd R.B."/>
            <person name="Tsang A."/>
            <person name="Unkles S.E."/>
            <person name="van de Wiele N."/>
            <person name="van Rossen-Uffink D."/>
            <person name="Oliveira J.V."/>
            <person name="Vesth T.C."/>
            <person name="Visser J."/>
            <person name="Yu J.-H."/>
            <person name="Zhou M."/>
            <person name="Andersen M.R."/>
            <person name="Archer D.B."/>
            <person name="Baker S.E."/>
            <person name="Benoit I."/>
            <person name="Brakhage A.A."/>
            <person name="Braus G.H."/>
            <person name="Fischer R."/>
            <person name="Frisvad J.C."/>
            <person name="Goldman G.H."/>
            <person name="Houbraken J."/>
            <person name="Oakley B."/>
            <person name="Pocsi I."/>
            <person name="Scazzocchio C."/>
            <person name="Seiboth B."/>
            <person name="vanKuyk P.A."/>
            <person name="Wortman J."/>
            <person name="Dyer P.S."/>
            <person name="Grigoriev I.V."/>
        </authorList>
    </citation>
    <scope>NUCLEOTIDE SEQUENCE [LARGE SCALE GENOMIC DNA]</scope>
    <source>
        <strain evidence="3">DTO 134E9</strain>
    </source>
</reference>
<name>A0A1L9RIY4_ASPWE</name>
<feature type="region of interest" description="Disordered" evidence="1">
    <location>
        <begin position="304"/>
        <end position="568"/>
    </location>
</feature>
<dbReference type="RefSeq" id="XP_040688537.1">
    <property type="nucleotide sequence ID" value="XM_040830824.1"/>
</dbReference>
<feature type="compositionally biased region" description="Polar residues" evidence="1">
    <location>
        <begin position="730"/>
        <end position="739"/>
    </location>
</feature>
<feature type="compositionally biased region" description="Low complexity" evidence="1">
    <location>
        <begin position="949"/>
        <end position="962"/>
    </location>
</feature>
<gene>
    <name evidence="2" type="ORF">ASPWEDRAFT_171697</name>
</gene>
<evidence type="ECO:0000256" key="1">
    <source>
        <dbReference type="SAM" id="MobiDB-lite"/>
    </source>
</evidence>
<evidence type="ECO:0000313" key="2">
    <source>
        <dbReference type="EMBL" id="OJJ34861.1"/>
    </source>
</evidence>
<feature type="compositionally biased region" description="Polar residues" evidence="1">
    <location>
        <begin position="769"/>
        <end position="778"/>
    </location>
</feature>
<feature type="compositionally biased region" description="Polar residues" evidence="1">
    <location>
        <begin position="323"/>
        <end position="365"/>
    </location>
</feature>
<accession>A0A1L9RIY4</accession>
<feature type="compositionally biased region" description="Polar residues" evidence="1">
    <location>
        <begin position="697"/>
        <end position="716"/>
    </location>
</feature>
<dbReference type="OrthoDB" id="4479550at2759"/>
<feature type="region of interest" description="Disordered" evidence="1">
    <location>
        <begin position="632"/>
        <end position="815"/>
    </location>
</feature>
<dbReference type="EMBL" id="KV878212">
    <property type="protein sequence ID" value="OJJ34861.1"/>
    <property type="molecule type" value="Genomic_DNA"/>
</dbReference>
<feature type="compositionally biased region" description="Polar residues" evidence="1">
    <location>
        <begin position="785"/>
        <end position="798"/>
    </location>
</feature>
<evidence type="ECO:0000313" key="3">
    <source>
        <dbReference type="Proteomes" id="UP000184383"/>
    </source>
</evidence>
<keyword evidence="3" id="KW-1185">Reference proteome</keyword>
<feature type="compositionally biased region" description="Low complexity" evidence="1">
    <location>
        <begin position="22"/>
        <end position="32"/>
    </location>
</feature>
<feature type="region of interest" description="Disordered" evidence="1">
    <location>
        <begin position="252"/>
        <end position="271"/>
    </location>
</feature>